<dbReference type="InterPro" id="IPR003477">
    <property type="entry name" value="PemK-like"/>
</dbReference>
<proteinExistence type="inferred from homology"/>
<evidence type="ECO:0008006" key="5">
    <source>
        <dbReference type="Google" id="ProtNLM"/>
    </source>
</evidence>
<evidence type="ECO:0000256" key="2">
    <source>
        <dbReference type="ARBA" id="ARBA00022649"/>
    </source>
</evidence>
<name>A0A161KAC8_9SYNE</name>
<dbReference type="InterPro" id="IPR011067">
    <property type="entry name" value="Plasmid_toxin/cell-grow_inhib"/>
</dbReference>
<comment type="similarity">
    <text evidence="1">Belongs to the PemK/MazF family.</text>
</comment>
<evidence type="ECO:0000313" key="4">
    <source>
        <dbReference type="Proteomes" id="UP000182631"/>
    </source>
</evidence>
<organism evidence="3 4">
    <name type="scientific">Candidatus Synechococcus spongiarum</name>
    <dbReference type="NCBI Taxonomy" id="431041"/>
    <lineage>
        <taxon>Bacteria</taxon>
        <taxon>Bacillati</taxon>
        <taxon>Cyanobacteriota</taxon>
        <taxon>Cyanophyceae</taxon>
        <taxon>Synechococcales</taxon>
        <taxon>Synechococcaceae</taxon>
        <taxon>Synechococcus</taxon>
    </lineage>
</organism>
<dbReference type="PANTHER" id="PTHR33988:SF2">
    <property type="entry name" value="ENDORIBONUCLEASE MAZF"/>
    <property type="match status" value="1"/>
</dbReference>
<keyword evidence="4" id="KW-1185">Reference proteome</keyword>
<dbReference type="Proteomes" id="UP000182631">
    <property type="component" value="Unassembled WGS sequence"/>
</dbReference>
<dbReference type="GO" id="GO:0016075">
    <property type="term" value="P:rRNA catabolic process"/>
    <property type="evidence" value="ECO:0007669"/>
    <property type="project" value="TreeGrafter"/>
</dbReference>
<evidence type="ECO:0000313" key="3">
    <source>
        <dbReference type="EMBL" id="CZB18624.1"/>
    </source>
</evidence>
<accession>A0A161KAC8</accession>
<keyword evidence="2" id="KW-1277">Toxin-antitoxin system</keyword>
<protein>
    <recommendedName>
        <fullName evidence="5">Death on curing protein, Doc toxin</fullName>
    </recommendedName>
</protein>
<dbReference type="Gene3D" id="2.30.30.110">
    <property type="match status" value="1"/>
</dbReference>
<evidence type="ECO:0000256" key="1">
    <source>
        <dbReference type="ARBA" id="ARBA00007521"/>
    </source>
</evidence>
<dbReference type="AlphaFoldDB" id="A0A161KAC8"/>
<dbReference type="GO" id="GO:0003677">
    <property type="term" value="F:DNA binding"/>
    <property type="evidence" value="ECO:0007669"/>
    <property type="project" value="InterPro"/>
</dbReference>
<reference evidence="4" key="1">
    <citation type="submission" date="2016-02" db="EMBL/GenBank/DDBJ databases">
        <authorList>
            <person name="liu f."/>
        </authorList>
    </citation>
    <scope>NUCLEOTIDE SEQUENCE [LARGE SCALE GENOMIC DNA]</scope>
</reference>
<sequence length="92" mass="10684">MQKTRPVAIVSPDSMNQHLETVVICPLTSKLHRTWPSRLQIDCAGRPSEVVVDQIRTLNKERFVRRIDSLSDDDARKLRTIIRDLYAPEEEE</sequence>
<dbReference type="GO" id="GO:0004521">
    <property type="term" value="F:RNA endonuclease activity"/>
    <property type="evidence" value="ECO:0007669"/>
    <property type="project" value="TreeGrafter"/>
</dbReference>
<gene>
    <name evidence="3" type="ORF">FLM9_849</name>
</gene>
<dbReference type="Pfam" id="PF02452">
    <property type="entry name" value="PemK_toxin"/>
    <property type="match status" value="1"/>
</dbReference>
<dbReference type="EMBL" id="FITM01000092">
    <property type="protein sequence ID" value="CZB18624.1"/>
    <property type="molecule type" value="Genomic_DNA"/>
</dbReference>
<dbReference type="PANTHER" id="PTHR33988">
    <property type="entry name" value="ENDORIBONUCLEASE MAZF-RELATED"/>
    <property type="match status" value="1"/>
</dbReference>
<dbReference type="GO" id="GO:0006402">
    <property type="term" value="P:mRNA catabolic process"/>
    <property type="evidence" value="ECO:0007669"/>
    <property type="project" value="TreeGrafter"/>
</dbReference>
<dbReference type="SUPFAM" id="SSF50118">
    <property type="entry name" value="Cell growth inhibitor/plasmid maintenance toxic component"/>
    <property type="match status" value="1"/>
</dbReference>